<evidence type="ECO:0000313" key="3">
    <source>
        <dbReference type="Proteomes" id="UP000007148"/>
    </source>
</evidence>
<evidence type="ECO:0000256" key="1">
    <source>
        <dbReference type="SAM" id="MobiDB-lite"/>
    </source>
</evidence>
<gene>
    <name evidence="2" type="ORF">PIIN_01211</name>
</gene>
<keyword evidence="3" id="KW-1185">Reference proteome</keyword>
<feature type="region of interest" description="Disordered" evidence="1">
    <location>
        <begin position="1"/>
        <end position="23"/>
    </location>
</feature>
<protein>
    <submittedName>
        <fullName evidence="2">Uncharacterized protein</fullName>
    </submittedName>
</protein>
<dbReference type="Proteomes" id="UP000007148">
    <property type="component" value="Unassembled WGS sequence"/>
</dbReference>
<dbReference type="EMBL" id="CAFZ01000013">
    <property type="protein sequence ID" value="CCA67380.1"/>
    <property type="molecule type" value="Genomic_DNA"/>
</dbReference>
<organism evidence="2 3">
    <name type="scientific">Serendipita indica (strain DSM 11827)</name>
    <name type="common">Root endophyte fungus</name>
    <name type="synonym">Piriformospora indica</name>
    <dbReference type="NCBI Taxonomy" id="1109443"/>
    <lineage>
        <taxon>Eukaryota</taxon>
        <taxon>Fungi</taxon>
        <taxon>Dikarya</taxon>
        <taxon>Basidiomycota</taxon>
        <taxon>Agaricomycotina</taxon>
        <taxon>Agaricomycetes</taxon>
        <taxon>Sebacinales</taxon>
        <taxon>Serendipitaceae</taxon>
        <taxon>Serendipita</taxon>
    </lineage>
</organism>
<dbReference type="InParanoid" id="G4T7V9"/>
<accession>G4T7V9</accession>
<dbReference type="HOGENOM" id="CLU_963317_0_0_1"/>
<dbReference type="STRING" id="1109443.G4T7V9"/>
<proteinExistence type="predicted"/>
<dbReference type="AlphaFoldDB" id="G4T7V9"/>
<sequence length="275" mass="30393">MEVEPLQDGLPDRYAFESDDSEDDVAANTYPGVTKRTARVKPAPVIEITWKTEQRQLASDQACVAIGQGGLFWVAGLELGDILVCLNVDGDTVVDIYETQGVVLAVVRFELPIDVMHGVASCLLSFICPKRMSVIDVYSAPAYISAKSRGDTDLPIRFLQTSTSTFKHAELRPFNPPNLILSTSAALMNLLETQGDTPGVLLLLPVPYIERSPPKRAEPTNISVSWTTDQMKRLCEAINSPLRWDGQRAQKTGSKTTVRAARRKDSDVYDMQMYI</sequence>
<reference evidence="2 3" key="1">
    <citation type="journal article" date="2011" name="PLoS Pathog.">
        <title>Endophytic Life Strategies Decoded by Genome and Transcriptome Analyses of the Mutualistic Root Symbiont Piriformospora indica.</title>
        <authorList>
            <person name="Zuccaro A."/>
            <person name="Lahrmann U."/>
            <person name="Guldener U."/>
            <person name="Langen G."/>
            <person name="Pfiffi S."/>
            <person name="Biedenkopf D."/>
            <person name="Wong P."/>
            <person name="Samans B."/>
            <person name="Grimm C."/>
            <person name="Basiewicz M."/>
            <person name="Murat C."/>
            <person name="Martin F."/>
            <person name="Kogel K.H."/>
        </authorList>
    </citation>
    <scope>NUCLEOTIDE SEQUENCE [LARGE SCALE GENOMIC DNA]</scope>
    <source>
        <strain evidence="2 3">DSM 11827</strain>
    </source>
</reference>
<dbReference type="OrthoDB" id="2546621at2759"/>
<dbReference type="OMA" id="FQNAPIR"/>
<name>G4T7V9_SERID</name>
<comment type="caution">
    <text evidence="2">The sequence shown here is derived from an EMBL/GenBank/DDBJ whole genome shotgun (WGS) entry which is preliminary data.</text>
</comment>
<evidence type="ECO:0000313" key="2">
    <source>
        <dbReference type="EMBL" id="CCA67380.1"/>
    </source>
</evidence>
<dbReference type="eggNOG" id="ENOG502SF9S">
    <property type="taxonomic scope" value="Eukaryota"/>
</dbReference>